<dbReference type="Proteomes" id="UP000003505">
    <property type="component" value="Unassembled WGS sequence"/>
</dbReference>
<protein>
    <submittedName>
        <fullName evidence="2">Uncharacterized protein</fullName>
    </submittedName>
</protein>
<name>C9LSG3_SELS3</name>
<feature type="compositionally biased region" description="Basic and acidic residues" evidence="1">
    <location>
        <begin position="83"/>
        <end position="97"/>
    </location>
</feature>
<accession>C9LSG3</accession>
<reference evidence="2 3" key="1">
    <citation type="submission" date="2009-09" db="EMBL/GenBank/DDBJ databases">
        <authorList>
            <person name="Weinstock G."/>
            <person name="Sodergren E."/>
            <person name="Clifton S."/>
            <person name="Fulton L."/>
            <person name="Fulton B."/>
            <person name="Courtney L."/>
            <person name="Fronick C."/>
            <person name="Harrison M."/>
            <person name="Strong C."/>
            <person name="Farmer C."/>
            <person name="Delahaunty K."/>
            <person name="Markovic C."/>
            <person name="Hall O."/>
            <person name="Minx P."/>
            <person name="Tomlinson C."/>
            <person name="Mitreva M."/>
            <person name="Nelson J."/>
            <person name="Hou S."/>
            <person name="Wollam A."/>
            <person name="Pepin K.H."/>
            <person name="Johnson M."/>
            <person name="Bhonagiri V."/>
            <person name="Nash W.E."/>
            <person name="Warren W."/>
            <person name="Chinwalla A."/>
            <person name="Mardis E.R."/>
            <person name="Wilson R.K."/>
        </authorList>
    </citation>
    <scope>NUCLEOTIDE SEQUENCE [LARGE SCALE GENOMIC DNA]</scope>
    <source>
        <strain evidence="3">ATCC 35185 / DSM 20758 / VPI D19B-28</strain>
    </source>
</reference>
<gene>
    <name evidence="2" type="ORF">SELSPUOL_00387</name>
</gene>
<sequence length="113" mass="12932">MQFWGGLLLQSALTGNVSRFFKILLTTYRKCFIISMQMKGGIPCEEVCRKRRNSSMQASRNSRKAQGKLKVQAWSASWRRKSVFRDHGEQAHGENPKGGKPLQQDGRKRNECS</sequence>
<evidence type="ECO:0000313" key="2">
    <source>
        <dbReference type="EMBL" id="EEX78203.1"/>
    </source>
</evidence>
<evidence type="ECO:0000313" key="3">
    <source>
        <dbReference type="Proteomes" id="UP000003505"/>
    </source>
</evidence>
<feature type="region of interest" description="Disordered" evidence="1">
    <location>
        <begin position="53"/>
        <end position="113"/>
    </location>
</feature>
<evidence type="ECO:0000256" key="1">
    <source>
        <dbReference type="SAM" id="MobiDB-lite"/>
    </source>
</evidence>
<proteinExistence type="predicted"/>
<comment type="caution">
    <text evidence="2">The sequence shown here is derived from an EMBL/GenBank/DDBJ whole genome shotgun (WGS) entry which is preliminary data.</text>
</comment>
<organism evidence="2 3">
    <name type="scientific">Selenomonas sputigena (strain ATCC 35185 / DSM 20758 / CCUG 44933 / VPI D19B-28)</name>
    <dbReference type="NCBI Taxonomy" id="546271"/>
    <lineage>
        <taxon>Bacteria</taxon>
        <taxon>Bacillati</taxon>
        <taxon>Bacillota</taxon>
        <taxon>Negativicutes</taxon>
        <taxon>Selenomonadales</taxon>
        <taxon>Selenomonadaceae</taxon>
        <taxon>Selenomonas</taxon>
    </lineage>
</organism>
<dbReference type="EMBL" id="ACKP02000010">
    <property type="protein sequence ID" value="EEX78203.1"/>
    <property type="molecule type" value="Genomic_DNA"/>
</dbReference>
<dbReference type="AlphaFoldDB" id="C9LSG3"/>